<evidence type="ECO:0000256" key="4">
    <source>
        <dbReference type="ARBA" id="ARBA00012485"/>
    </source>
</evidence>
<dbReference type="CDD" id="cd14327">
    <property type="entry name" value="UBA_atUPL1_2_like"/>
    <property type="match status" value="1"/>
</dbReference>
<dbReference type="GO" id="GO:0003729">
    <property type="term" value="F:mRNA binding"/>
    <property type="evidence" value="ECO:0007669"/>
    <property type="project" value="TreeGrafter"/>
</dbReference>
<dbReference type="Pfam" id="PF12854">
    <property type="entry name" value="PPR_1"/>
    <property type="match status" value="2"/>
</dbReference>
<dbReference type="PROSITE" id="PS51375">
    <property type="entry name" value="PPR"/>
    <property type="match status" value="22"/>
</dbReference>
<dbReference type="InterPro" id="IPR002885">
    <property type="entry name" value="PPR_rpt"/>
</dbReference>
<dbReference type="Pfam" id="PF14377">
    <property type="entry name" value="UBM"/>
    <property type="match status" value="3"/>
</dbReference>
<keyword evidence="15" id="KW-1185">Reference proteome</keyword>
<feature type="repeat" description="PPR" evidence="10">
    <location>
        <begin position="4636"/>
        <end position="4670"/>
    </location>
</feature>
<dbReference type="InterPro" id="IPR015940">
    <property type="entry name" value="UBA"/>
</dbReference>
<dbReference type="SUPFAM" id="SSF46934">
    <property type="entry name" value="UBA-like"/>
    <property type="match status" value="1"/>
</dbReference>
<evidence type="ECO:0000256" key="8">
    <source>
        <dbReference type="ARBA" id="ARBA00034494"/>
    </source>
</evidence>
<feature type="repeat" description="PPR" evidence="10">
    <location>
        <begin position="4705"/>
        <end position="4739"/>
    </location>
</feature>
<dbReference type="SUPFAM" id="SSF48371">
    <property type="entry name" value="ARM repeat"/>
    <property type="match status" value="1"/>
</dbReference>
<dbReference type="InterPro" id="IPR010314">
    <property type="entry name" value="E3_Ub_ligase_DUF913"/>
</dbReference>
<name>A0AAD5J5S2_ACENE</name>
<feature type="region of interest" description="Disordered" evidence="11">
    <location>
        <begin position="1519"/>
        <end position="1571"/>
    </location>
</feature>
<sequence length="4872" mass="536418">MKLKRRRALEVPSKIRAFINSVTSVPLENIEEPLKSFEWEFDKGDFHHWVDLFNHFDSFFEKHIKSRKDLQVEDNFLESDPPFPREAVLQILRVIRIILENCTNKHFYSSYEQHLSSLLASTDADVVEACLETLAAFLKKTIGKYSIRDASLNSKLFALAQGWGGKEEGLGLISCAVQNGCDQIAYELGCTLHFEFYALNELSVSEQSTQGLQIIHLPNISTSPETDLELLNKLVEEFKVPTGLRFSLLSRLRFARAFGSLATRQQYTCIRLYAFIVLVQASSDADDLVSFFNSEPEFVNELVTLLSYEDALPEKIRILCLLSLVALCQDRSRQPTVLTAVTSGGHCGILSSLMQKTIDSVLSNTSKWSVVFAEALLSLVTVLVSSSSGCSAMREAGFIPTLLPLLKDTDPQHLHLVSSAVNILEAFMDYSNPAAALFRDLGGLDDTISRLKVEVSYVENGSKQQGEDADCSGNSSQIVSGASTELDNMQPLYSEALVSYHRRLLMKVLLRAISLGTYAPGNTARVYGSEESLLPQCLCIIFRRAKDFGGGVFSLAATVMSDLIHKDPTCFPVLDAAGLPSAFLDAIMDGVLCSAEAIICIPQCLDALCLNNNGLQAVKDRTALRCFVKIFTSRTYSRVLAGDTPGSLSSGLDELMRHASSLRGPGVDMVIEILEAIIKIGSGVDASNVSSDSLCDSTAVPMETDAEERNLVMPDDSESSKMDSSEQTTESSSDASLVNIESYLPDCVSNVARLLETILQNADTCRIFVEKKGIDAVLQLFALPLMPLSASVGQSISVAFKNFSPQHSASLARSVCSFLREHLKTTNELLVSVGGTQLAAVECGTQTKILRYLSSLDGLLSLSNFLLKGTSTVVSELSTADADVLKDLGRAYREISWQISLCNDTKADEKKNAEQEAENADAAPSSAVGRESDHDENIPVVRYLNPVSVRNGAQSLWGGEREFLSVVRAGEGLHRRSRHGLSRIRGGRTSRHLEALNIDSEVPPNLPETSSSQDLKKKSPDVLVMEILNKLASTLRSFFTALVKGFTSPNRRRADSGSLSSASKTLGTALAKNFLEALSFSEYSSSSSGIKPLSVKCRYLGKIVDDMTVLTFDSRRRTCYTAMINNFYVNGTFKELLTTFEATSQLLWTLPYSIPTPGIDAEKAGEGSKLTHSTWLLDTLQSYCRVLEYFVNSALLLSPTSASQAQLLVQPVAVGLSIGLFPVPRDPEVFVRMLQSQVLDVILPVWNHPMFPNCSPGLVSSVIALVTHVYSGVGDVKRNRSGVAGSTNQRFMPPPPDEGTIATIVDMGFSRARAEEALRRVETNSVEMAMEWLLNHAEDPVQEDDELARALALSLGSSSETAKVDSADKSMDVVGQESQVKAPPVDDILTSSVKLFQSSDTMAFPLTDLLVTLCNRNKREDRPRVVSYLVQQLKLCPLDFAKDTSALCMISHIIALLLSEDGSTREIAAQNGIVPAAIDILMNFKARNQSGNEFVVPKCISALLLILDNMLQSRPGVISESTEGAQPGSLPDASGEQASLPVSASDKEKKSDSDVCEKNSDSDVNEKKSSSPFEKVLGKSTGYLTIEESHKVLLISCDLIKQHVPAMIMQAVLQLSARLTKTHALAMQFLENGGLAALFSLPRSCFFPGYDTVASAIIRHLLEDPQTLQTAMELEIRQSLSGNRHSGRMLPRAFLTSMAPVVSRDPVVFMKAAAAVCQLESSGGRTFVGLLKEKEKEKEKSKSSGVELGLSSNEAVRISENKTQDGLGKCSKGHKRIPANLTQVIDQLLEIVLKYPLPKGQEGCETDFTSMEVDEPATKVKGKSKVDETKKTESESERSAGLAKVTFVLKLLSDILLMYVHAVGVILRRDLEMCQIRGSNQLDGSGHGGIVHHVLHQLLPLSIDKSAGPDEWRDKLSEKASWFLVVLCGRSNEGRKRVINELVKALSSFSSLESNSTKSSLLPDKKVFAFVDLAYSILSKNSSSSNLPGPGCSPDIAKSMIDGGMVQCLTSILQVIDLDYPDAPKTVNLILKALESLTRAANANEQVFKSDGGNKKKSLGSNGRHDDQVTVSAAETTDNNQNRSSQQEVVDAENNEQQHQGTSQREGNHEATTNQTAEQDMGIEVEETTATNPPMELGVGFMRVEMDEGGVLNTNDQIEMTFRVENRPDDDMGDEDDDMGDDGEDDEDEDEGDEEDEDIAEDGGGMMSLADTDVEDHDDTGLGDDYNDEMIDEEDDDFHENRVIEVRWREALDGLDHLQVLGQPGAASGLIDVAAEPFEGVNVDDLFGLRSRPLGFDRRRQTGRSSFERSVTEVGGFQHPLLSRPSQSGDLVSMWTSGRRGPGDGRWTDDGQPQASAQASAIAQAVEEHFISHLHSTSPANNLAERQSQNSGVQDRQPSDAPPSTHAVVEGEDVGSLQIEGQHQENVDEIADHQSNQTVGSVPIMEQSTSQNVVEDEPMVIQPLSLNSSPNENDNMEIGEGNGAPALQEVAVHSAADCHADLQHEGGFEVSANLHDVSVQAMGCDESVRTDDQAGNNVLAESGSVIPNQSDVNASSVHANIDVDMNGTDVEENQTEQSMPASELSVGVPSSMQEANQTDQNSMNIEAPGASTIDPTFLEALPEDLRAEVLASQQAQSVQPPTYTPPSADDIDPEFLAALPPDIQAEVLAQQRAQRLAQQGEGQPVDMDNASIIATFPADLREEVLLTSSEAVLSALPSPLLAEAQMLRDRAMSHYQARSLFGGSHRLNSRRNGLGFDRQSSVMDRGVGVAIDRRSGYSMTDGLRMKEIEGEPLLDANSLKALIRLLRLAQPLGKGLLQRLLLNLCAHSVTRAILVRLLLDMIKPEAEGSVSGLAKVNSQRLYGCQSNVVYGRSQLLDGLPPLVLRRILEIMTYLAQHHPAVANMLFYFDSSIVLDSLSPKYSETKGKGKEKILDGETSSEHQGNFEDGIVPLILYLKLLNRPLFLRSTAHLEQVMGLLGVIVNKAASKLECQSLSEPGTENPQKLPTNEASGDVQIDPPPSEPLSSEDDKHAGASLSTSDGKKSCDTYDIFLQLPQSDLRNLCSLLGREGLSDKVYMLAGDVLKKFATVATPHRKYFTSELSELAHGLSSSAVNELVTLRDTHMLGLSAGSMAGAAILRVLQALSSLTSPSVSEKRGQESDGEQEEQATMWNLNVALEPLWQELSDCIGVTETQLGQSSFSPNMSNINVGEQVQGTSTTSPLPPGTQRLLPFIEAFFVLCEKLQANYNMIQQDQANVTAREVKESAGSSSSLSTKCGEDSQRKLDGAVTFARFAEKHRRLLNAFIRQNPSLLEKSLSMMLKAPRLIDFDNKRAYFRSRIRQQHEQHISGPLRISVRRAYVLEDSYNQLRMRSTQDLKGRLNVHFQGEEGIDAGGLTREWYQLLSRVIFDKGALLFTTVGNNASFQPNPNSVYQTEHLSYFKFVGRVVAKALFDGQLLDVHFTRSFYKHILGVKVTYHDIEAVDPDYYKNLKWMLENDVSDIPDLTFSMDADEEKHILYEKTEVTDYELKPGGRNIRVTEETKHEYVDLVADHILTNAIRPQINSFLDGFNELVQRELISIFNDKELELLISGLPEIDLDDLRANTEYTGFTVASTVVQWFWEVAKAFNKEDQARLLQFVTGTSKVPLEGFKALQGISGPQKFQIHKAYGAPERLPSAHTCFNQLDLPEYSTKEQLQERNQSVFISDISLYIRLLIRADRKICEKNPDGEKGSNGIVDSTKEFIVKNISLKVLYNWIKGLEREKSIYNVLTIDRWESLNHMEYKLASLRQVHGRLALRFLNWVKKQPGLELNHLTHILCLTTHILVRARMYDHAKLILRQLSLMGTCSNSNSVFSALMSTYPLCNSNPSVFDLLIRVYLREGMAVDALETFHLMGCRGFKPSVYTCNMILSCLKDSRAGSVWLFFEEMLSRKICPNVATFNVLINVLCVEGNLKKAGYLLRKMEDSGYVPTIVTYNTLLNWYCKRGRYKAAFELIDHMGSKGIEADVCTYNTLIDDLCRNGRSAKGYLLLKNMRKKMIPPNEVTYNTLINGFVKEGNIGVATRVFDEMSMLNLSPNCITYNALIDGHCNKGNFEEALRLLAMIEAVGLRPNEVSYGALLNGLCKHAKFDLAMSFLERMKTNGIGVGCIAYTTIIDGLCKNGLLDEAMYLLDKMFNDGVNPDLITFSVLINGFCKVGKTKNANEVLCKMYKAGFVPNNIIYSTLIYNFCKMGNVTEALKVYAVMNCNGHDPDHFTCNVLVSSLCSVGKVTEAEDFMHHMSRIDLVPNTVTFDCIIDGYGTLGDGLKAFSMFDEMVRLGHQPSHFTYGSLLKGLCKSGNLKDARKFLSSLHHIPSAVDTISYNTIIVETCKSGNLLEAVALFDEMVRFGFLPDSYTYTSLLAGLCRKGRVVSALLFFEKLMAKSTSLPNHVMLTCLVDGLFKAGQSKAAMYVYEAMENKGINPDTVALNVVVDGFSRMGKMERTNDYLSAMRSRSLCPSLATYNILLHGYSKKKNLLMCAKFRNIMIRDGLLPDKLTCHSLILGFCEAGMLDIGVKYLKKMIVEGNVVDRLTFNMLIMKCCLNGQMEKAFDLFNIMNRLGVFPDINTYNALVTGLNGISALQETHFILHQMSERSLTPKCSRYITLLNGMCRVGDIQGAFRLMDEMEALGVSSHVAESAMVKGLARCGKVEEGMLVLNCMLRKRRVPTIATFTTLMHMLCKKANLVEALKLKSQMELCGVKLDVVAYNVLISGLCAKGDSMAAFELYEEMKKRGLWPNTTTYTVLVNAVTAKENSLVEGEMLLKDSDENSHVAKARFDGQLLNVHFTISFYKHILGVKNDVSDIPDLAFSMDADEEKHILYEKTKVLQKKQSMSI</sequence>
<dbReference type="SMART" id="SM00165">
    <property type="entry name" value="UBA"/>
    <property type="match status" value="1"/>
</dbReference>
<dbReference type="EC" id="2.3.2.26" evidence="4"/>
<dbReference type="Gene3D" id="3.30.2160.10">
    <property type="entry name" value="Hect, E3 ligase catalytic domain"/>
    <property type="match status" value="1"/>
</dbReference>
<feature type="region of interest" description="Disordered" evidence="11">
    <location>
        <begin position="2048"/>
        <end position="2135"/>
    </location>
</feature>
<dbReference type="Pfam" id="PF22562">
    <property type="entry name" value="UBA_7"/>
    <property type="match status" value="1"/>
</dbReference>
<dbReference type="InterPro" id="IPR016024">
    <property type="entry name" value="ARM-type_fold"/>
</dbReference>
<dbReference type="InterPro" id="IPR025527">
    <property type="entry name" value="HUWE1/Rev1_UBM"/>
</dbReference>
<feature type="repeat" description="PPR" evidence="10">
    <location>
        <begin position="3970"/>
        <end position="4004"/>
    </location>
</feature>
<feature type="domain" description="UBA" evidence="12">
    <location>
        <begin position="1295"/>
        <end position="1336"/>
    </location>
</feature>
<feature type="compositionally biased region" description="Polar residues" evidence="11">
    <location>
        <begin position="2384"/>
        <end position="2396"/>
    </location>
</feature>
<dbReference type="PROSITE" id="PS50237">
    <property type="entry name" value="HECT"/>
    <property type="match status" value="1"/>
</dbReference>
<feature type="repeat" description="PPR" evidence="10">
    <location>
        <begin position="4145"/>
        <end position="4179"/>
    </location>
</feature>
<organism evidence="14 15">
    <name type="scientific">Acer negundo</name>
    <name type="common">Box elder</name>
    <dbReference type="NCBI Taxonomy" id="4023"/>
    <lineage>
        <taxon>Eukaryota</taxon>
        <taxon>Viridiplantae</taxon>
        <taxon>Streptophyta</taxon>
        <taxon>Embryophyta</taxon>
        <taxon>Tracheophyta</taxon>
        <taxon>Spermatophyta</taxon>
        <taxon>Magnoliopsida</taxon>
        <taxon>eudicotyledons</taxon>
        <taxon>Gunneridae</taxon>
        <taxon>Pentapetalae</taxon>
        <taxon>rosids</taxon>
        <taxon>malvids</taxon>
        <taxon>Sapindales</taxon>
        <taxon>Sapindaceae</taxon>
        <taxon>Hippocastanoideae</taxon>
        <taxon>Acereae</taxon>
        <taxon>Acer</taxon>
    </lineage>
</organism>
<dbReference type="GO" id="GO:0061630">
    <property type="term" value="F:ubiquitin protein ligase activity"/>
    <property type="evidence" value="ECO:0007669"/>
    <property type="project" value="UniProtKB-EC"/>
</dbReference>
<dbReference type="Pfam" id="PF06025">
    <property type="entry name" value="DUF913"/>
    <property type="match status" value="1"/>
</dbReference>
<dbReference type="FunFam" id="3.30.2410.10:FF:000009">
    <property type="entry name" value="Probable E3 ubiquitin-protein ligase HECTD2"/>
    <property type="match status" value="1"/>
</dbReference>
<dbReference type="InterPro" id="IPR010309">
    <property type="entry name" value="E3_Ub_ligase_DUF908"/>
</dbReference>
<feature type="region of interest" description="Disordered" evidence="11">
    <location>
        <begin position="2384"/>
        <end position="2408"/>
    </location>
</feature>
<evidence type="ECO:0000256" key="2">
    <source>
        <dbReference type="ARBA" id="ARBA00004906"/>
    </source>
</evidence>
<dbReference type="PANTHER" id="PTHR47933:SF30">
    <property type="entry name" value="PENTATRICOPEPTIDE REPEAT (PPR) SUPERFAMILY PROTEIN"/>
    <property type="match status" value="1"/>
</dbReference>
<proteinExistence type="inferred from homology"/>
<feature type="repeat" description="PPR" evidence="10">
    <location>
        <begin position="4180"/>
        <end position="4214"/>
    </location>
</feature>
<accession>A0AAD5J5S2</accession>
<feature type="region of interest" description="Disordered" evidence="11">
    <location>
        <begin position="705"/>
        <end position="734"/>
    </location>
</feature>
<comment type="similarity">
    <text evidence="8">Belongs to the UPL family. TOM1/PTR1 subfamily.</text>
</comment>
<comment type="caution">
    <text evidence="14">The sequence shown here is derived from an EMBL/GenBank/DDBJ whole genome shotgun (WGS) entry which is preliminary data.</text>
</comment>
<protein>
    <recommendedName>
        <fullName evidence="4">HECT-type E3 ubiquitin transferase</fullName>
        <ecNumber evidence="4">2.3.2.26</ecNumber>
    </recommendedName>
</protein>
<feature type="repeat" description="PPR" evidence="10">
    <location>
        <begin position="4285"/>
        <end position="4319"/>
    </location>
</feature>
<evidence type="ECO:0000256" key="11">
    <source>
        <dbReference type="SAM" id="MobiDB-lite"/>
    </source>
</evidence>
<feature type="compositionally biased region" description="Polar residues" evidence="11">
    <location>
        <begin position="2069"/>
        <end position="2088"/>
    </location>
</feature>
<dbReference type="Pfam" id="PF01535">
    <property type="entry name" value="PPR"/>
    <property type="match status" value="6"/>
</dbReference>
<dbReference type="Gene3D" id="6.10.250.1630">
    <property type="match status" value="1"/>
</dbReference>
<dbReference type="FunFam" id="1.10.8.10:FF:000092">
    <property type="entry name" value="Putative E3 ubiquitin-protein ligase UPL1-like"/>
    <property type="match status" value="1"/>
</dbReference>
<dbReference type="EMBL" id="JAJSOW010000100">
    <property type="protein sequence ID" value="KAI9186674.1"/>
    <property type="molecule type" value="Genomic_DNA"/>
</dbReference>
<evidence type="ECO:0000256" key="7">
    <source>
        <dbReference type="ARBA" id="ARBA00022786"/>
    </source>
</evidence>
<feature type="repeat" description="PPR" evidence="10">
    <location>
        <begin position="4740"/>
        <end position="4774"/>
    </location>
</feature>
<comment type="catalytic activity">
    <reaction evidence="1">
        <text>S-ubiquitinyl-[E2 ubiquitin-conjugating enzyme]-L-cysteine + [acceptor protein]-L-lysine = [E2 ubiquitin-conjugating enzyme]-L-cysteine + N(6)-ubiquitinyl-[acceptor protein]-L-lysine.</text>
        <dbReference type="EC" id="2.3.2.26"/>
    </reaction>
</comment>
<feature type="region of interest" description="Disordered" evidence="11">
    <location>
        <begin position="2152"/>
        <end position="2232"/>
    </location>
</feature>
<feature type="active site" description="Glycyl thioester intermediate" evidence="9">
    <location>
        <position position="3680"/>
    </location>
</feature>
<dbReference type="PROSITE" id="PS50030">
    <property type="entry name" value="UBA"/>
    <property type="match status" value="1"/>
</dbReference>
<dbReference type="Gene3D" id="3.90.1750.10">
    <property type="entry name" value="Hect, E3 ligase catalytic domains"/>
    <property type="match status" value="1"/>
</dbReference>
<dbReference type="Proteomes" id="UP001064489">
    <property type="component" value="Chromosome 3"/>
</dbReference>
<feature type="region of interest" description="Disordered" evidence="11">
    <location>
        <begin position="2318"/>
        <end position="2358"/>
    </location>
</feature>
<dbReference type="InterPro" id="IPR003903">
    <property type="entry name" value="UIM_dom"/>
</dbReference>
<evidence type="ECO:0000256" key="6">
    <source>
        <dbReference type="ARBA" id="ARBA00022737"/>
    </source>
</evidence>
<dbReference type="InterPro" id="IPR035983">
    <property type="entry name" value="Hect_E3_ubiquitin_ligase"/>
</dbReference>
<feature type="repeat" description="PPR" evidence="10">
    <location>
        <begin position="4005"/>
        <end position="4039"/>
    </location>
</feature>
<dbReference type="InterPro" id="IPR051240">
    <property type="entry name" value="Mito_RNA-Proc/Resp"/>
</dbReference>
<dbReference type="SMART" id="SM00119">
    <property type="entry name" value="HECTc"/>
    <property type="match status" value="1"/>
</dbReference>
<dbReference type="NCBIfam" id="TIGR00756">
    <property type="entry name" value="PPR"/>
    <property type="match status" value="18"/>
</dbReference>
<evidence type="ECO:0000256" key="3">
    <source>
        <dbReference type="ARBA" id="ARBA00007626"/>
    </source>
</evidence>
<feature type="repeat" description="PPR" evidence="10">
    <location>
        <begin position="4215"/>
        <end position="4249"/>
    </location>
</feature>
<dbReference type="InterPro" id="IPR000569">
    <property type="entry name" value="HECT_dom"/>
</dbReference>
<feature type="repeat" description="PPR" evidence="10">
    <location>
        <begin position="4566"/>
        <end position="4600"/>
    </location>
</feature>
<feature type="repeat" description="PPR" evidence="10">
    <location>
        <begin position="4110"/>
        <end position="4144"/>
    </location>
</feature>
<feature type="repeat" description="PPR" evidence="10">
    <location>
        <begin position="3866"/>
        <end position="3900"/>
    </location>
</feature>
<dbReference type="InterPro" id="IPR011990">
    <property type="entry name" value="TPR-like_helical_dom_sf"/>
</dbReference>
<dbReference type="Pfam" id="PF13041">
    <property type="entry name" value="PPR_2"/>
    <property type="match status" value="9"/>
</dbReference>
<feature type="region of interest" description="Disordered" evidence="11">
    <location>
        <begin position="908"/>
        <end position="934"/>
    </location>
</feature>
<dbReference type="InterPro" id="IPR009060">
    <property type="entry name" value="UBA-like_sf"/>
</dbReference>
<reference evidence="14" key="2">
    <citation type="submission" date="2023-02" db="EMBL/GenBank/DDBJ databases">
        <authorList>
            <person name="Swenson N.G."/>
            <person name="Wegrzyn J.L."/>
            <person name="Mcevoy S.L."/>
        </authorList>
    </citation>
    <scope>NUCLEOTIDE SEQUENCE</scope>
    <source>
        <strain evidence="14">91603</strain>
        <tissue evidence="14">Leaf</tissue>
    </source>
</reference>
<dbReference type="Gene3D" id="1.25.10.10">
    <property type="entry name" value="Leucine-rich Repeat Variant"/>
    <property type="match status" value="1"/>
</dbReference>
<evidence type="ECO:0000256" key="5">
    <source>
        <dbReference type="ARBA" id="ARBA00022679"/>
    </source>
</evidence>
<dbReference type="SUPFAM" id="SSF81901">
    <property type="entry name" value="HCP-like"/>
    <property type="match status" value="1"/>
</dbReference>
<dbReference type="SUPFAM" id="SSF56204">
    <property type="entry name" value="Hect, E3 ligase catalytic domain"/>
    <property type="match status" value="1"/>
</dbReference>
<feature type="compositionally biased region" description="Polar residues" evidence="11">
    <location>
        <begin position="2095"/>
        <end position="2118"/>
    </location>
</feature>
<feature type="repeat" description="PPR" evidence="10">
    <location>
        <begin position="4355"/>
        <end position="4389"/>
    </location>
</feature>
<feature type="repeat" description="PPR" evidence="10">
    <location>
        <begin position="4040"/>
        <end position="4074"/>
    </location>
</feature>
<evidence type="ECO:0000256" key="10">
    <source>
        <dbReference type="PROSITE-ProRule" id="PRU00708"/>
    </source>
</evidence>
<feature type="repeat" description="PPR" evidence="10">
    <location>
        <begin position="4250"/>
        <end position="4284"/>
    </location>
</feature>
<evidence type="ECO:0000259" key="13">
    <source>
        <dbReference type="PROSITE" id="PS50237"/>
    </source>
</evidence>
<dbReference type="Pfam" id="PF00632">
    <property type="entry name" value="HECT"/>
    <property type="match status" value="1"/>
</dbReference>
<dbReference type="FunFam" id="3.30.2160.10:FF:000001">
    <property type="entry name" value="E3 ubiquitin-protein ligase NEDD4-like"/>
    <property type="match status" value="1"/>
</dbReference>
<dbReference type="PROSITE" id="PS50330">
    <property type="entry name" value="UIM"/>
    <property type="match status" value="1"/>
</dbReference>
<feature type="repeat" description="PPR" evidence="10">
    <location>
        <begin position="4461"/>
        <end position="4495"/>
    </location>
</feature>
<dbReference type="FunFam" id="3.90.1750.10:FF:000003">
    <property type="entry name" value="E3 ubiquitin-protein ligase UPL1"/>
    <property type="match status" value="1"/>
</dbReference>
<comment type="pathway">
    <text evidence="2">Protein modification; protein ubiquitination.</text>
</comment>
<evidence type="ECO:0000259" key="12">
    <source>
        <dbReference type="PROSITE" id="PS50030"/>
    </source>
</evidence>
<feature type="compositionally biased region" description="Polar residues" evidence="11">
    <location>
        <begin position="2994"/>
        <end position="3010"/>
    </location>
</feature>
<feature type="region of interest" description="Disordered" evidence="11">
    <location>
        <begin position="2994"/>
        <end position="3041"/>
    </location>
</feature>
<feature type="repeat" description="PPR" evidence="10">
    <location>
        <begin position="4426"/>
        <end position="4460"/>
    </location>
</feature>
<feature type="domain" description="HECT" evidence="13">
    <location>
        <begin position="3372"/>
        <end position="3698"/>
    </location>
</feature>
<dbReference type="PANTHER" id="PTHR47933">
    <property type="entry name" value="PENTATRICOPEPTIDE REPEAT-CONTAINING PROTEIN 1, MITOCHONDRIAL"/>
    <property type="match status" value="1"/>
</dbReference>
<comment type="similarity">
    <text evidence="3">Belongs to the PPR family. P subfamily.</text>
</comment>
<feature type="repeat" description="PPR" evidence="10">
    <location>
        <begin position="4075"/>
        <end position="4109"/>
    </location>
</feature>
<keyword evidence="5" id="KW-0808">Transferase</keyword>
<dbReference type="Gene3D" id="1.25.40.10">
    <property type="entry name" value="Tetratricopeptide repeat domain"/>
    <property type="match status" value="9"/>
</dbReference>
<reference evidence="14" key="1">
    <citation type="journal article" date="2022" name="Plant J.">
        <title>Strategies of tolerance reflected in two North American maple genomes.</title>
        <authorList>
            <person name="McEvoy S.L."/>
            <person name="Sezen U.U."/>
            <person name="Trouern-Trend A."/>
            <person name="McMahon S.M."/>
            <person name="Schaberg P.G."/>
            <person name="Yang J."/>
            <person name="Wegrzyn J.L."/>
            <person name="Swenson N.G."/>
        </authorList>
    </citation>
    <scope>NUCLEOTIDE SEQUENCE</scope>
    <source>
        <strain evidence="14">91603</strain>
    </source>
</reference>
<evidence type="ECO:0000256" key="9">
    <source>
        <dbReference type="PROSITE-ProRule" id="PRU00104"/>
    </source>
</evidence>
<feature type="repeat" description="PPR" evidence="10">
    <location>
        <begin position="3935"/>
        <end position="3969"/>
    </location>
</feature>
<dbReference type="CDD" id="cd00078">
    <property type="entry name" value="HECTc"/>
    <property type="match status" value="1"/>
</dbReference>
<feature type="compositionally biased region" description="Acidic residues" evidence="11">
    <location>
        <begin position="2212"/>
        <end position="2232"/>
    </location>
</feature>
<evidence type="ECO:0000313" key="14">
    <source>
        <dbReference type="EMBL" id="KAI9186674.1"/>
    </source>
</evidence>
<feature type="repeat" description="PPR" evidence="10">
    <location>
        <begin position="4390"/>
        <end position="4424"/>
    </location>
</feature>
<dbReference type="Gene3D" id="3.30.2410.10">
    <property type="entry name" value="Hect, E3 ligase catalytic domain"/>
    <property type="match status" value="1"/>
</dbReference>
<feature type="compositionally biased region" description="Basic and acidic residues" evidence="11">
    <location>
        <begin position="1545"/>
        <end position="1569"/>
    </location>
</feature>
<feature type="compositionally biased region" description="Acidic residues" evidence="11">
    <location>
        <begin position="2171"/>
        <end position="2201"/>
    </location>
</feature>
<evidence type="ECO:0000313" key="15">
    <source>
        <dbReference type="Proteomes" id="UP001064489"/>
    </source>
</evidence>
<gene>
    <name evidence="14" type="ORF">LWI28_019724</name>
</gene>
<evidence type="ECO:0000256" key="1">
    <source>
        <dbReference type="ARBA" id="ARBA00000885"/>
    </source>
</evidence>
<feature type="compositionally biased region" description="Low complexity" evidence="11">
    <location>
        <begin position="725"/>
        <end position="734"/>
    </location>
</feature>
<keyword evidence="7 9" id="KW-0833">Ubl conjugation pathway</keyword>
<feature type="repeat" description="PPR" evidence="10">
    <location>
        <begin position="4531"/>
        <end position="4565"/>
    </location>
</feature>
<dbReference type="Pfam" id="PF06012">
    <property type="entry name" value="DUF908"/>
    <property type="match status" value="2"/>
</dbReference>
<dbReference type="InterPro" id="IPR011989">
    <property type="entry name" value="ARM-like"/>
</dbReference>
<dbReference type="Gene3D" id="1.10.8.10">
    <property type="entry name" value="DNA helicase RuvA subunit, C-terminal domain"/>
    <property type="match status" value="1"/>
</dbReference>
<keyword evidence="6" id="KW-0677">Repeat</keyword>
<feature type="repeat" description="PPR" evidence="10">
    <location>
        <begin position="4496"/>
        <end position="4530"/>
    </location>
</feature>
<feature type="compositionally biased region" description="Polar residues" evidence="11">
    <location>
        <begin position="2324"/>
        <end position="2336"/>
    </location>
</feature>